<dbReference type="Proteomes" id="UP001472677">
    <property type="component" value="Unassembled WGS sequence"/>
</dbReference>
<reference evidence="1 2" key="1">
    <citation type="journal article" date="2024" name="G3 (Bethesda)">
        <title>Genome assembly of Hibiscus sabdariffa L. provides insights into metabolisms of medicinal natural products.</title>
        <authorList>
            <person name="Kim T."/>
        </authorList>
    </citation>
    <scope>NUCLEOTIDE SEQUENCE [LARGE SCALE GENOMIC DNA]</scope>
    <source>
        <strain evidence="1">TK-2024</strain>
        <tissue evidence="1">Old leaves</tissue>
    </source>
</reference>
<evidence type="ECO:0000313" key="1">
    <source>
        <dbReference type="EMBL" id="KAK8507334.1"/>
    </source>
</evidence>
<evidence type="ECO:0000313" key="2">
    <source>
        <dbReference type="Proteomes" id="UP001472677"/>
    </source>
</evidence>
<keyword evidence="2" id="KW-1185">Reference proteome</keyword>
<accession>A0ABR2BJP8</accession>
<comment type="caution">
    <text evidence="1">The sequence shown here is derived from an EMBL/GenBank/DDBJ whole genome shotgun (WGS) entry which is preliminary data.</text>
</comment>
<protein>
    <submittedName>
        <fullName evidence="1">Uncharacterized protein</fullName>
    </submittedName>
</protein>
<dbReference type="EMBL" id="JBBPBM010000108">
    <property type="protein sequence ID" value="KAK8507334.1"/>
    <property type="molecule type" value="Genomic_DNA"/>
</dbReference>
<name>A0ABR2BJP8_9ROSI</name>
<gene>
    <name evidence="1" type="ORF">V6N12_072602</name>
</gene>
<organism evidence="1 2">
    <name type="scientific">Hibiscus sabdariffa</name>
    <name type="common">roselle</name>
    <dbReference type="NCBI Taxonomy" id="183260"/>
    <lineage>
        <taxon>Eukaryota</taxon>
        <taxon>Viridiplantae</taxon>
        <taxon>Streptophyta</taxon>
        <taxon>Embryophyta</taxon>
        <taxon>Tracheophyta</taxon>
        <taxon>Spermatophyta</taxon>
        <taxon>Magnoliopsida</taxon>
        <taxon>eudicotyledons</taxon>
        <taxon>Gunneridae</taxon>
        <taxon>Pentapetalae</taxon>
        <taxon>rosids</taxon>
        <taxon>malvids</taxon>
        <taxon>Malvales</taxon>
        <taxon>Malvaceae</taxon>
        <taxon>Malvoideae</taxon>
        <taxon>Hibiscus</taxon>
    </lineage>
</organism>
<sequence length="101" mass="11427">MNVDLIFLHYSSINKEVCNLLPLITLQLDEFAELLVLHNITVAAELLFETLEDLVGTKILFQTLNCCQAFLTVPLLDSDMNIIFCPSSPKFLGLSRWDLNV</sequence>
<proteinExistence type="predicted"/>